<dbReference type="Proteomes" id="UP000321436">
    <property type="component" value="Unassembled WGS sequence"/>
</dbReference>
<proteinExistence type="predicted"/>
<evidence type="ECO:0000313" key="2">
    <source>
        <dbReference type="Proteomes" id="UP000321436"/>
    </source>
</evidence>
<reference evidence="1 2" key="1">
    <citation type="submission" date="2019-07" db="EMBL/GenBank/DDBJ databases">
        <title>Whole genome shotgun sequence of Chitinophaga cymbidii NBRC 109752.</title>
        <authorList>
            <person name="Hosoyama A."/>
            <person name="Uohara A."/>
            <person name="Ohji S."/>
            <person name="Ichikawa N."/>
        </authorList>
    </citation>
    <scope>NUCLEOTIDE SEQUENCE [LARGE SCALE GENOMIC DNA]</scope>
    <source>
        <strain evidence="1 2">NBRC 109752</strain>
    </source>
</reference>
<comment type="caution">
    <text evidence="1">The sequence shown here is derived from an EMBL/GenBank/DDBJ whole genome shotgun (WGS) entry which is preliminary data.</text>
</comment>
<accession>A0A512RFP0</accession>
<dbReference type="RefSeq" id="WP_146857978.1">
    <property type="nucleotide sequence ID" value="NZ_BKAU01000001.1"/>
</dbReference>
<dbReference type="EMBL" id="BKAU01000001">
    <property type="protein sequence ID" value="GEP94512.1"/>
    <property type="molecule type" value="Genomic_DNA"/>
</dbReference>
<protein>
    <submittedName>
        <fullName evidence="1">Uncharacterized protein</fullName>
    </submittedName>
</protein>
<keyword evidence="2" id="KW-1185">Reference proteome</keyword>
<sequence length="193" mass="21967">MTFDQLQLTAVSPDENPEVPQYIKGSDIAVQFFSPENLILVESLSLSNFEVKHVIVHSMGERTFHISPASTSTLVFALVSGITWNGSIMVKEHQSCLFDLAANYTLQVSVGITRFVSITPKSGRWKILTSFFPWMRRRLVENIRYYSHSEAFDKMNAFFSSDLGIAEQREFMLLDWLGHHFLGVMEQPKTGVK</sequence>
<gene>
    <name evidence="1" type="ORF">CCY01nite_07720</name>
</gene>
<name>A0A512RFP0_9BACT</name>
<evidence type="ECO:0000313" key="1">
    <source>
        <dbReference type="EMBL" id="GEP94512.1"/>
    </source>
</evidence>
<organism evidence="1 2">
    <name type="scientific">Chitinophaga cymbidii</name>
    <dbReference type="NCBI Taxonomy" id="1096750"/>
    <lineage>
        <taxon>Bacteria</taxon>
        <taxon>Pseudomonadati</taxon>
        <taxon>Bacteroidota</taxon>
        <taxon>Chitinophagia</taxon>
        <taxon>Chitinophagales</taxon>
        <taxon>Chitinophagaceae</taxon>
        <taxon>Chitinophaga</taxon>
    </lineage>
</organism>
<dbReference type="AlphaFoldDB" id="A0A512RFP0"/>